<evidence type="ECO:0000256" key="1">
    <source>
        <dbReference type="SAM" id="MobiDB-lite"/>
    </source>
</evidence>
<feature type="region of interest" description="Disordered" evidence="1">
    <location>
        <begin position="103"/>
        <end position="141"/>
    </location>
</feature>
<evidence type="ECO:0000313" key="4">
    <source>
        <dbReference type="Proteomes" id="UP000660745"/>
    </source>
</evidence>
<dbReference type="Proteomes" id="UP000660745">
    <property type="component" value="Unassembled WGS sequence"/>
</dbReference>
<sequence>MPGGSTGPGWAGPRPPEAGSWRDFARQKPTQIIGAGLIGLILGCLIGGTAVLLIGGITSRASYGDWERPGMERHHGRLQPDYRAPRYPDCRPAPGGVYCRQPAPYPMPFPSDGSSISPPRPAPTLPSPVPTLPSPLPTRTG</sequence>
<evidence type="ECO:0000313" key="3">
    <source>
        <dbReference type="EMBL" id="GGP04783.1"/>
    </source>
</evidence>
<feature type="compositionally biased region" description="Pro residues" evidence="1">
    <location>
        <begin position="118"/>
        <end position="141"/>
    </location>
</feature>
<keyword evidence="2" id="KW-0472">Membrane</keyword>
<dbReference type="RefSeq" id="WP_189138383.1">
    <property type="nucleotide sequence ID" value="NZ_BMNK01000003.1"/>
</dbReference>
<reference evidence="3" key="2">
    <citation type="submission" date="2020-09" db="EMBL/GenBank/DDBJ databases">
        <authorList>
            <person name="Sun Q."/>
            <person name="Zhou Y."/>
        </authorList>
    </citation>
    <scope>NUCLEOTIDE SEQUENCE</scope>
    <source>
        <strain evidence="3">CGMCC 4.7430</strain>
    </source>
</reference>
<feature type="transmembrane region" description="Helical" evidence="2">
    <location>
        <begin position="32"/>
        <end position="54"/>
    </location>
</feature>
<keyword evidence="4" id="KW-1185">Reference proteome</keyword>
<dbReference type="AlphaFoldDB" id="A0A918A2D6"/>
<proteinExistence type="predicted"/>
<protein>
    <submittedName>
        <fullName evidence="3">Uncharacterized protein</fullName>
    </submittedName>
</protein>
<evidence type="ECO:0000256" key="2">
    <source>
        <dbReference type="SAM" id="Phobius"/>
    </source>
</evidence>
<name>A0A918A2D6_9ACTN</name>
<organism evidence="3 4">
    <name type="scientific">Nonomuraea glycinis</name>
    <dbReference type="NCBI Taxonomy" id="2047744"/>
    <lineage>
        <taxon>Bacteria</taxon>
        <taxon>Bacillati</taxon>
        <taxon>Actinomycetota</taxon>
        <taxon>Actinomycetes</taxon>
        <taxon>Streptosporangiales</taxon>
        <taxon>Streptosporangiaceae</taxon>
        <taxon>Nonomuraea</taxon>
    </lineage>
</organism>
<accession>A0A918A2D6</accession>
<reference evidence="3" key="1">
    <citation type="journal article" date="2014" name="Int. J. Syst. Evol. Microbiol.">
        <title>Complete genome sequence of Corynebacterium casei LMG S-19264T (=DSM 44701T), isolated from a smear-ripened cheese.</title>
        <authorList>
            <consortium name="US DOE Joint Genome Institute (JGI-PGF)"/>
            <person name="Walter F."/>
            <person name="Albersmeier A."/>
            <person name="Kalinowski J."/>
            <person name="Ruckert C."/>
        </authorList>
    </citation>
    <scope>NUCLEOTIDE SEQUENCE</scope>
    <source>
        <strain evidence="3">CGMCC 4.7430</strain>
    </source>
</reference>
<keyword evidence="2" id="KW-0812">Transmembrane</keyword>
<feature type="region of interest" description="Disordered" evidence="1">
    <location>
        <begin position="65"/>
        <end position="87"/>
    </location>
</feature>
<comment type="caution">
    <text evidence="3">The sequence shown here is derived from an EMBL/GenBank/DDBJ whole genome shotgun (WGS) entry which is preliminary data.</text>
</comment>
<gene>
    <name evidence="3" type="ORF">GCM10012278_21540</name>
</gene>
<dbReference type="EMBL" id="BMNK01000003">
    <property type="protein sequence ID" value="GGP04783.1"/>
    <property type="molecule type" value="Genomic_DNA"/>
</dbReference>
<feature type="compositionally biased region" description="Gly residues" evidence="1">
    <location>
        <begin position="1"/>
        <end position="10"/>
    </location>
</feature>
<feature type="region of interest" description="Disordered" evidence="1">
    <location>
        <begin position="1"/>
        <end position="21"/>
    </location>
</feature>
<keyword evidence="2" id="KW-1133">Transmembrane helix</keyword>